<dbReference type="Gene3D" id="3.40.50.2000">
    <property type="entry name" value="Glycogen Phosphorylase B"/>
    <property type="match status" value="1"/>
</dbReference>
<comment type="caution">
    <text evidence="1">The sequence shown here is derived from an EMBL/GenBank/DDBJ whole genome shotgun (WGS) entry which is preliminary data.</text>
</comment>
<dbReference type="Proteomes" id="UP000273158">
    <property type="component" value="Unassembled WGS sequence"/>
</dbReference>
<dbReference type="EMBL" id="RCDB01000001">
    <property type="protein sequence ID" value="RLK52568.1"/>
    <property type="molecule type" value="Genomic_DNA"/>
</dbReference>
<dbReference type="RefSeq" id="WP_121057374.1">
    <property type="nucleotide sequence ID" value="NZ_RCDB01000001.1"/>
</dbReference>
<proteinExistence type="predicted"/>
<evidence type="ECO:0000313" key="1">
    <source>
        <dbReference type="EMBL" id="RLK52568.1"/>
    </source>
</evidence>
<organism evidence="1 2">
    <name type="scientific">Microbacterium telephonicum</name>
    <dbReference type="NCBI Taxonomy" id="1714841"/>
    <lineage>
        <taxon>Bacteria</taxon>
        <taxon>Bacillati</taxon>
        <taxon>Actinomycetota</taxon>
        <taxon>Actinomycetes</taxon>
        <taxon>Micrococcales</taxon>
        <taxon>Microbacteriaceae</taxon>
        <taxon>Microbacterium</taxon>
    </lineage>
</organism>
<reference evidence="1 2" key="1">
    <citation type="journal article" date="2015" name="Stand. Genomic Sci.">
        <title>Genomic Encyclopedia of Bacterial and Archaeal Type Strains, Phase III: the genomes of soil and plant-associated and newly described type strains.</title>
        <authorList>
            <person name="Whitman W.B."/>
            <person name="Woyke T."/>
            <person name="Klenk H.P."/>
            <person name="Zhou Y."/>
            <person name="Lilburn T.G."/>
            <person name="Beck B.J."/>
            <person name="De Vos P."/>
            <person name="Vandamme P."/>
            <person name="Eisen J.A."/>
            <person name="Garrity G."/>
            <person name="Hugenholtz P."/>
            <person name="Kyrpides N.C."/>
        </authorList>
    </citation>
    <scope>NUCLEOTIDE SEQUENCE [LARGE SCALE GENOMIC DNA]</scope>
    <source>
        <strain evidence="1 2">S2T63</strain>
    </source>
</reference>
<sequence>MTRRIGWYVHHHGRGHLTRFLAIAPHLPGDVQVVSTLPPPSDLPRGCRWLRVPRDDEAEDGADPRRSDPTVGGLLHWAPRGHAGHRERLAAIARLIAEQRPDVFVVDVSVEVTLLARMLGVPTVAFTQPGERDDEAHRLGFRAADTVIAPWPAGAVPVPHLAQMAEKVVHTGGISRFDGRGASGDRGDEIVLLTGAGGADHGDEHIAAAAADLGRPWRVLGGDSWVDDPWPALTEAAVVVAWAGQNSVADLAAARAPAIVIPQRRPFGEQHATAGALRRLHLAVVRERWPAASDWPALLERAAVATPDWDRWQVAGAARRAAEAILRTAGGTT</sequence>
<accession>A0A498CKM8</accession>
<name>A0A498CKM8_9MICO</name>
<gene>
    <name evidence="1" type="ORF">C7474_0517</name>
</gene>
<dbReference type="PANTHER" id="PTHR21015:SF22">
    <property type="entry name" value="GLYCOSYLTRANSFERASE"/>
    <property type="match status" value="1"/>
</dbReference>
<dbReference type="SUPFAM" id="SSF53756">
    <property type="entry name" value="UDP-Glycosyltransferase/glycogen phosphorylase"/>
    <property type="match status" value="1"/>
</dbReference>
<protein>
    <submittedName>
        <fullName evidence="1">Putative glycosyltransferase</fullName>
    </submittedName>
</protein>
<dbReference type="GO" id="GO:0016757">
    <property type="term" value="F:glycosyltransferase activity"/>
    <property type="evidence" value="ECO:0007669"/>
    <property type="project" value="TreeGrafter"/>
</dbReference>
<evidence type="ECO:0000313" key="2">
    <source>
        <dbReference type="Proteomes" id="UP000273158"/>
    </source>
</evidence>
<dbReference type="PANTHER" id="PTHR21015">
    <property type="entry name" value="UDP-N-ACETYLGLUCOSAMINE--N-ACETYLMURAMYL-(PENTAPEPTIDE) PYROPHOSPHORYL-UNDECAPRENOL N-ACETYLGLUCOSAMINE TRANSFERASE 1"/>
    <property type="match status" value="1"/>
</dbReference>
<dbReference type="OrthoDB" id="9809594at2"/>
<dbReference type="AlphaFoldDB" id="A0A498CKM8"/>
<keyword evidence="2" id="KW-1185">Reference proteome</keyword>
<keyword evidence="1" id="KW-0808">Transferase</keyword>